<dbReference type="InterPro" id="IPR002645">
    <property type="entry name" value="STAS_dom"/>
</dbReference>
<dbReference type="EMBL" id="PVTG01000020">
    <property type="protein sequence ID" value="PRY40223.1"/>
    <property type="molecule type" value="Genomic_DNA"/>
</dbReference>
<dbReference type="InterPro" id="IPR058548">
    <property type="entry name" value="MlaB-like_STAS"/>
</dbReference>
<evidence type="ECO:0000259" key="1">
    <source>
        <dbReference type="PROSITE" id="PS50801"/>
    </source>
</evidence>
<dbReference type="Gene3D" id="3.30.750.24">
    <property type="entry name" value="STAS domain"/>
    <property type="match status" value="1"/>
</dbReference>
<reference evidence="2 3" key="1">
    <citation type="submission" date="2018-03" db="EMBL/GenBank/DDBJ databases">
        <title>Genomic Encyclopedia of Archaeal and Bacterial Type Strains, Phase II (KMG-II): from individual species to whole genera.</title>
        <authorList>
            <person name="Goeker M."/>
        </authorList>
    </citation>
    <scope>NUCLEOTIDE SEQUENCE [LARGE SCALE GENOMIC DNA]</scope>
    <source>
        <strain evidence="2 3">DSM 45416</strain>
    </source>
</reference>
<dbReference type="Proteomes" id="UP000239210">
    <property type="component" value="Unassembled WGS sequence"/>
</dbReference>
<organism evidence="2 3">
    <name type="scientific">Geodermatophilus tzadiensis</name>
    <dbReference type="NCBI Taxonomy" id="1137988"/>
    <lineage>
        <taxon>Bacteria</taxon>
        <taxon>Bacillati</taxon>
        <taxon>Actinomycetota</taxon>
        <taxon>Actinomycetes</taxon>
        <taxon>Geodermatophilales</taxon>
        <taxon>Geodermatophilaceae</taxon>
        <taxon>Geodermatophilus</taxon>
    </lineage>
</organism>
<feature type="domain" description="STAS" evidence="1">
    <location>
        <begin position="1"/>
        <end position="49"/>
    </location>
</feature>
<protein>
    <submittedName>
        <fullName evidence="2">STAS domain-containing protein</fullName>
    </submittedName>
</protein>
<dbReference type="SUPFAM" id="SSF52091">
    <property type="entry name" value="SpoIIaa-like"/>
    <property type="match status" value="1"/>
</dbReference>
<dbReference type="Pfam" id="PF13466">
    <property type="entry name" value="STAS_2"/>
    <property type="match status" value="1"/>
</dbReference>
<evidence type="ECO:0000313" key="2">
    <source>
        <dbReference type="EMBL" id="PRY40223.1"/>
    </source>
</evidence>
<sequence length="66" mass="6998">MDVGRTTSCDAEGLRVLARAESLARRQGRALVLTGARPFLVQLLGLVGLPPLVDRSSADLVPAQSR</sequence>
<name>A0A2T0T3M2_9ACTN</name>
<dbReference type="PROSITE" id="PS50801">
    <property type="entry name" value="STAS"/>
    <property type="match status" value="1"/>
</dbReference>
<dbReference type="AlphaFoldDB" id="A0A2T0T3M2"/>
<keyword evidence="3" id="KW-1185">Reference proteome</keyword>
<accession>A0A2T0T3M2</accession>
<evidence type="ECO:0000313" key="3">
    <source>
        <dbReference type="Proteomes" id="UP000239210"/>
    </source>
</evidence>
<dbReference type="OrthoDB" id="116243at2"/>
<gene>
    <name evidence="2" type="ORF">LY71_12064</name>
</gene>
<proteinExistence type="predicted"/>
<comment type="caution">
    <text evidence="2">The sequence shown here is derived from an EMBL/GenBank/DDBJ whole genome shotgun (WGS) entry which is preliminary data.</text>
</comment>
<dbReference type="InterPro" id="IPR036513">
    <property type="entry name" value="STAS_dom_sf"/>
</dbReference>